<evidence type="ECO:0000256" key="1">
    <source>
        <dbReference type="ARBA" id="ARBA00022801"/>
    </source>
</evidence>
<sequence length="270" mass="29166">MNGDKPMLIDCGEGAIGQITRMGLSFREIEQVFITHHHFDHIGSLFALLGLSMMTQRNYPLEIYGPPGTRDIVDGLVAAAAVPNAIGFGVPGQKLPTIESFVVVREIRPGDIVELDGMRVTNCENTHYGSAKGQGEQSPYLSLSYRFDLPDRSVMFTGDTGECAEVEALAKGVDLLVGEMMDLDVTMGNVRRANPNMPEERIAMVQTHLSKHHLTPEQLGELAARAGANHVVAVHFAPGSVTASSRDRYAARIGSTFSGKVSIGEDLAVF</sequence>
<dbReference type="AlphaFoldDB" id="G4R7C6"/>
<feature type="domain" description="Metallo-beta-lactamase" evidence="2">
    <location>
        <begin position="2"/>
        <end position="208"/>
    </location>
</feature>
<organism evidence="3 4">
    <name type="scientific">Pelagibacterium halotolerans (strain DSM 22347 / JCM 15775 / CGMCC 1.7692 / B2)</name>
    <dbReference type="NCBI Taxonomy" id="1082931"/>
    <lineage>
        <taxon>Bacteria</taxon>
        <taxon>Pseudomonadati</taxon>
        <taxon>Pseudomonadota</taxon>
        <taxon>Alphaproteobacteria</taxon>
        <taxon>Hyphomicrobiales</taxon>
        <taxon>Devosiaceae</taxon>
        <taxon>Pelagibacterium</taxon>
    </lineage>
</organism>
<accession>G4R7C6</accession>
<dbReference type="InterPro" id="IPR036866">
    <property type="entry name" value="RibonucZ/Hydroxyglut_hydro"/>
</dbReference>
<name>G4R7C6_PELHB</name>
<dbReference type="InterPro" id="IPR044094">
    <property type="entry name" value="AtsA-like_MBL-fold"/>
</dbReference>
<proteinExistence type="predicted"/>
<dbReference type="PANTHER" id="PTHR46018:SF2">
    <property type="entry name" value="ZINC PHOSPHODIESTERASE ELAC PROTEIN 1"/>
    <property type="match status" value="1"/>
</dbReference>
<dbReference type="STRING" id="1082931.KKY_1234"/>
<keyword evidence="4" id="KW-1185">Reference proteome</keyword>
<evidence type="ECO:0000313" key="3">
    <source>
        <dbReference type="EMBL" id="AEQ51262.1"/>
    </source>
</evidence>
<protein>
    <submittedName>
        <fullName evidence="3">Arylsulfatase</fullName>
    </submittedName>
</protein>
<dbReference type="GO" id="GO:0042781">
    <property type="term" value="F:3'-tRNA processing endoribonuclease activity"/>
    <property type="evidence" value="ECO:0007669"/>
    <property type="project" value="TreeGrafter"/>
</dbReference>
<dbReference type="EMBL" id="CP003075">
    <property type="protein sequence ID" value="AEQ51262.1"/>
    <property type="molecule type" value="Genomic_DNA"/>
</dbReference>
<dbReference type="SMART" id="SM00849">
    <property type="entry name" value="Lactamase_B"/>
    <property type="match status" value="1"/>
</dbReference>
<dbReference type="Gene3D" id="3.60.15.10">
    <property type="entry name" value="Ribonuclease Z/Hydroxyacylglutathione hydrolase-like"/>
    <property type="match status" value="1"/>
</dbReference>
<dbReference type="Pfam" id="PF12706">
    <property type="entry name" value="Lactamase_B_2"/>
    <property type="match status" value="1"/>
</dbReference>
<dbReference type="HOGENOM" id="CLU_031317_0_2_5"/>
<keyword evidence="1" id="KW-0378">Hydrolase</keyword>
<dbReference type="CDD" id="cd07719">
    <property type="entry name" value="arylsulfatase_AtsA-like_MBL-fold"/>
    <property type="match status" value="1"/>
</dbReference>
<dbReference type="SUPFAM" id="SSF56281">
    <property type="entry name" value="Metallo-hydrolase/oxidoreductase"/>
    <property type="match status" value="1"/>
</dbReference>
<evidence type="ECO:0000313" key="4">
    <source>
        <dbReference type="Proteomes" id="UP000008850"/>
    </source>
</evidence>
<dbReference type="eggNOG" id="COG1234">
    <property type="taxonomic scope" value="Bacteria"/>
</dbReference>
<reference evidence="3 4" key="1">
    <citation type="journal article" date="2012" name="J. Bacteriol.">
        <title>Complete genome sequence of Pelagibacterium halotolerans B2T.</title>
        <authorList>
            <person name="Huo Y.Y."/>
            <person name="Cheng H."/>
            <person name="Han X.F."/>
            <person name="Jiang X.W."/>
            <person name="Sun C."/>
            <person name="Zhang X.Q."/>
            <person name="Zhu X.F."/>
            <person name="Liu Y.F."/>
            <person name="Li P.F."/>
            <person name="Ni P.X."/>
            <person name="Wu M."/>
        </authorList>
    </citation>
    <scope>NUCLEOTIDE SEQUENCE [LARGE SCALE GENOMIC DNA]</scope>
    <source>
        <strain evidence="4">DSM 22347 / JCM 15775 / CGMCC 1.7692 / B2</strain>
    </source>
</reference>
<evidence type="ECO:0000259" key="2">
    <source>
        <dbReference type="SMART" id="SM00849"/>
    </source>
</evidence>
<dbReference type="PANTHER" id="PTHR46018">
    <property type="entry name" value="ZINC PHOSPHODIESTERASE ELAC PROTEIN 1"/>
    <property type="match status" value="1"/>
</dbReference>
<gene>
    <name evidence="3" type="ordered locus">KKY_1234</name>
</gene>
<dbReference type="InterPro" id="IPR001279">
    <property type="entry name" value="Metallo-B-lactamas"/>
</dbReference>
<dbReference type="Proteomes" id="UP000008850">
    <property type="component" value="Chromosome"/>
</dbReference>
<dbReference type="KEGG" id="phl:KKY_1234"/>